<evidence type="ECO:0000313" key="2">
    <source>
        <dbReference type="Proteomes" id="UP000646365"/>
    </source>
</evidence>
<name>A0A8J3E2S7_9PROT</name>
<reference evidence="1" key="2">
    <citation type="submission" date="2020-09" db="EMBL/GenBank/DDBJ databases">
        <authorList>
            <person name="Sun Q."/>
            <person name="Zhou Y."/>
        </authorList>
    </citation>
    <scope>NUCLEOTIDE SEQUENCE</scope>
    <source>
        <strain evidence="1">CGMCC 1.15725</strain>
    </source>
</reference>
<evidence type="ECO:0000313" key="1">
    <source>
        <dbReference type="EMBL" id="GGF12836.1"/>
    </source>
</evidence>
<protein>
    <submittedName>
        <fullName evidence="1">Uncharacterized protein</fullName>
    </submittedName>
</protein>
<proteinExistence type="predicted"/>
<organism evidence="1 2">
    <name type="scientific">Aliidongia dinghuensis</name>
    <dbReference type="NCBI Taxonomy" id="1867774"/>
    <lineage>
        <taxon>Bacteria</taxon>
        <taxon>Pseudomonadati</taxon>
        <taxon>Pseudomonadota</taxon>
        <taxon>Alphaproteobacteria</taxon>
        <taxon>Rhodospirillales</taxon>
        <taxon>Dongiaceae</taxon>
        <taxon>Aliidongia</taxon>
    </lineage>
</organism>
<accession>A0A8J3E2S7</accession>
<reference evidence="1" key="1">
    <citation type="journal article" date="2014" name="Int. J. Syst. Evol. Microbiol.">
        <title>Complete genome sequence of Corynebacterium casei LMG S-19264T (=DSM 44701T), isolated from a smear-ripened cheese.</title>
        <authorList>
            <consortium name="US DOE Joint Genome Institute (JGI-PGF)"/>
            <person name="Walter F."/>
            <person name="Albersmeier A."/>
            <person name="Kalinowski J."/>
            <person name="Ruckert C."/>
        </authorList>
    </citation>
    <scope>NUCLEOTIDE SEQUENCE</scope>
    <source>
        <strain evidence="1">CGMCC 1.15725</strain>
    </source>
</reference>
<dbReference type="Proteomes" id="UP000646365">
    <property type="component" value="Unassembled WGS sequence"/>
</dbReference>
<comment type="caution">
    <text evidence="1">The sequence shown here is derived from an EMBL/GenBank/DDBJ whole genome shotgun (WGS) entry which is preliminary data.</text>
</comment>
<dbReference type="AlphaFoldDB" id="A0A8J3E2S7"/>
<sequence length="69" mass="7614">MADDAIAAKRLMKGRPAARGLTPTLWRTGENLYRASPSHEICEQRPAVRNILEAEARYGAAFEDLPAFA</sequence>
<keyword evidence="2" id="KW-1185">Reference proteome</keyword>
<dbReference type="EMBL" id="BMJQ01000004">
    <property type="protein sequence ID" value="GGF12836.1"/>
    <property type="molecule type" value="Genomic_DNA"/>
</dbReference>
<gene>
    <name evidence="1" type="ORF">GCM10011611_18110</name>
</gene>